<feature type="region of interest" description="Disordered" evidence="18">
    <location>
        <begin position="1"/>
        <end position="130"/>
    </location>
</feature>
<evidence type="ECO:0000256" key="14">
    <source>
        <dbReference type="ARBA" id="ARBA00023180"/>
    </source>
</evidence>
<feature type="domain" description="Amino acid permease/ SLC12A" evidence="20">
    <location>
        <begin position="211"/>
        <end position="708"/>
    </location>
</feature>
<evidence type="ECO:0000256" key="15">
    <source>
        <dbReference type="ARBA" id="ARBA00023201"/>
    </source>
</evidence>
<dbReference type="Pfam" id="PF00324">
    <property type="entry name" value="AA_permease"/>
    <property type="match status" value="1"/>
</dbReference>
<dbReference type="FunFam" id="1.20.1740.10:FF:000022">
    <property type="entry name" value="Bumetanide-sensitive na-k-cl cotransport protein"/>
    <property type="match status" value="1"/>
</dbReference>
<feature type="compositionally biased region" description="Basic and acidic residues" evidence="18">
    <location>
        <begin position="92"/>
        <end position="104"/>
    </location>
</feature>
<evidence type="ECO:0000256" key="4">
    <source>
        <dbReference type="ARBA" id="ARBA00022475"/>
    </source>
</evidence>
<dbReference type="Gene3D" id="1.20.1740.10">
    <property type="entry name" value="Amino acid/polyamine transporter I"/>
    <property type="match status" value="1"/>
</dbReference>
<feature type="domain" description="SLC12A transporter C-terminal" evidence="21">
    <location>
        <begin position="717"/>
        <end position="1182"/>
    </location>
</feature>
<gene>
    <name evidence="23" type="ORF">Dbus_chr3Lg1488</name>
</gene>
<sequence>MSDATSFEMGLVDRPPNRFQVNPVNHNKKNNDSNENHKSHAADDADSDGPHEIYRRLTNNDGDLLEDDTFDATQLLNKQQQPRQQRLSIKSSFRDKDKPSRLKDLQTTTRFQVEPQNEESGDSNDSQEERELLDNEYDTKYGKSFRHFTREALPRLDNYRNMMSIQAAYRPTLDELHNSTLVGKNTHSLQRNMDLESGNTSGIVKFGWIKGVLIRCLLNIWGVMLFLRLSWVVGQAGIIEGFILILTTTAVTTITALSMSAISTNGVIKGGGTYYMISRSLGPEFGGSIGLIFSLANVVACAMYVVGFCESVQDMLTGLHVQIIDGGIADVRIIGCVAILLLLILVVVGMEWEAKAQIGLLFILLAAIGDFIIGSFIGPKSEEEKAKGFIGYNATIFRENLFPDYRQENKVPHDFFSVFAIFFPAATGILAGANISGDLKDPQKSIPMGTIWAIVITTATYLLMVLICGSTVARDATGQLSAILNGTFVSPNCTEVPCKFGLQNSFQVIELVSGFGPLIYAGCFAATLSSALASLVSAPKVFQALCKDELYPKIVWFAKGYGKNNEPVRGYVLTFIISTAFILIGKLNLIAPLISNFFLAAYMLINFSTFHASLAKPVGWRPTFKYYNMWLSLLGAVLCVAVMFLISWVTALITFCAVLALYLIVAYRKPDVNWGSTTQAQTYKNALMSVQQLNNVEDHVKNYRPQILVLSGLPSTRPVLVDFAYMLTKNLSLLVCGHVLRCSTSQNRNYLKDRASNWFRKHRVKGFYALVEGEDFEAGTRALMQATGIGKLKPNIILMGYKSNWQTCENKELEQYFNVMHKALDMYLSVAILRVPQGLDCSQILGSPDAGWTVASCSLDVPRTLQSNESSGDLQSTEHSAANGLSGSVDSLSRNVSQGGTNDLACTDHGLKNVKSSSTSDLSFIAGQQTKDVSGVPDPLNTKAAIVVHNTVRKSKQKHDDPTRLYRGPGGVELPKEVLADLTQFTRKRSHAIIDVWWLYDDGGLTLLLPYIISTRHTWQSCKLRVYALANKKAELEFEQRSMASLLSKFRIDYSDLTLIPDITKKPQESSTQFFNELIRDFVVSDKENGHSSKVTLNEDDTFITDDDLLAVADKTNRYLRLREYLREQSTMSDLVVMTLPMPRKNIVSAPLYMAWLESLSCDMPPFLFVRGNQTSVLTFYS</sequence>
<feature type="transmembrane region" description="Helical" evidence="19">
    <location>
        <begin position="289"/>
        <end position="307"/>
    </location>
</feature>
<keyword evidence="6" id="KW-0597">Phosphoprotein</keyword>
<feature type="compositionally biased region" description="Acidic residues" evidence="18">
    <location>
        <begin position="116"/>
        <end position="126"/>
    </location>
</feature>
<keyword evidence="11" id="KW-0915">Sodium</keyword>
<keyword evidence="9" id="KW-0630">Potassium</keyword>
<dbReference type="GO" id="GO:0008511">
    <property type="term" value="F:sodium:potassium:chloride symporter activity"/>
    <property type="evidence" value="ECO:0007669"/>
    <property type="project" value="TreeGrafter"/>
</dbReference>
<evidence type="ECO:0000256" key="17">
    <source>
        <dbReference type="ARBA" id="ARBA00048452"/>
    </source>
</evidence>
<protein>
    <submittedName>
        <fullName evidence="23">Ncc69</fullName>
    </submittedName>
</protein>
<dbReference type="Pfam" id="PF08403">
    <property type="entry name" value="AA_permease_N"/>
    <property type="match status" value="1"/>
</dbReference>
<evidence type="ECO:0000256" key="5">
    <source>
        <dbReference type="ARBA" id="ARBA00022538"/>
    </source>
</evidence>
<dbReference type="EMBL" id="CP012525">
    <property type="protein sequence ID" value="ALC44322.1"/>
    <property type="molecule type" value="Genomic_DNA"/>
</dbReference>
<feature type="transmembrane region" description="Helical" evidence="19">
    <location>
        <begin position="212"/>
        <end position="231"/>
    </location>
</feature>
<dbReference type="GO" id="GO:0055064">
    <property type="term" value="P:chloride ion homeostasis"/>
    <property type="evidence" value="ECO:0007669"/>
    <property type="project" value="TreeGrafter"/>
</dbReference>
<feature type="transmembrane region" description="Helical" evidence="19">
    <location>
        <begin position="243"/>
        <end position="268"/>
    </location>
</feature>
<comment type="catalytic activity">
    <reaction evidence="17">
        <text>K(+)(out) + 2 chloride(out) + Na(+)(out) = K(+)(in) + 2 chloride(in) + Na(+)(in)</text>
        <dbReference type="Rhea" id="RHEA:72395"/>
        <dbReference type="ChEBI" id="CHEBI:17996"/>
        <dbReference type="ChEBI" id="CHEBI:29101"/>
        <dbReference type="ChEBI" id="CHEBI:29103"/>
    </reaction>
    <physiologicalReaction direction="left-to-right" evidence="17">
        <dbReference type="Rhea" id="RHEA:72396"/>
    </physiologicalReaction>
</comment>
<keyword evidence="14" id="KW-0325">Glycoprotein</keyword>
<evidence type="ECO:0000256" key="7">
    <source>
        <dbReference type="ARBA" id="ARBA00022692"/>
    </source>
</evidence>
<dbReference type="Pfam" id="PF03522">
    <property type="entry name" value="SLC12"/>
    <property type="match status" value="1"/>
</dbReference>
<feature type="transmembrane region" description="Helical" evidence="19">
    <location>
        <begin position="597"/>
        <end position="618"/>
    </location>
</feature>
<evidence type="ECO:0000256" key="8">
    <source>
        <dbReference type="ARBA" id="ARBA00022847"/>
    </source>
</evidence>
<evidence type="ECO:0000259" key="21">
    <source>
        <dbReference type="Pfam" id="PF03522"/>
    </source>
</evidence>
<evidence type="ECO:0000256" key="16">
    <source>
        <dbReference type="ARBA" id="ARBA00023214"/>
    </source>
</evidence>
<dbReference type="PANTHER" id="PTHR11827">
    <property type="entry name" value="SOLUTE CARRIER FAMILY 12, CATION COTRANSPORTERS"/>
    <property type="match status" value="1"/>
</dbReference>
<dbReference type="InterPro" id="IPR002443">
    <property type="entry name" value="SLC12A1/SLC12A2"/>
</dbReference>
<keyword evidence="13 19" id="KW-0472">Membrane</keyword>
<evidence type="ECO:0000256" key="19">
    <source>
        <dbReference type="SAM" id="Phobius"/>
    </source>
</evidence>
<dbReference type="NCBIfam" id="TIGR00930">
    <property type="entry name" value="2a30"/>
    <property type="match status" value="1"/>
</dbReference>
<dbReference type="PANTHER" id="PTHR11827:SF103">
    <property type="entry name" value="SODIUM CHLORIDE COTRANSPORTER 69, ISOFORM E"/>
    <property type="match status" value="1"/>
</dbReference>
<keyword evidence="5" id="KW-0633">Potassium transport</keyword>
<name>A0A0M4ELI8_DROBS</name>
<proteinExistence type="inferred from homology"/>
<dbReference type="GO" id="GO:0005886">
    <property type="term" value="C:plasma membrane"/>
    <property type="evidence" value="ECO:0007669"/>
    <property type="project" value="UniProtKB-SubCell"/>
</dbReference>
<dbReference type="PRINTS" id="PR01207">
    <property type="entry name" value="NAKCLTRNSPRT"/>
</dbReference>
<feature type="transmembrane region" description="Helical" evidence="19">
    <location>
        <begin position="360"/>
        <end position="378"/>
    </location>
</feature>
<feature type="transmembrane region" description="Helical" evidence="19">
    <location>
        <begin position="415"/>
        <end position="437"/>
    </location>
</feature>
<evidence type="ECO:0000256" key="1">
    <source>
        <dbReference type="ARBA" id="ARBA00004651"/>
    </source>
</evidence>
<evidence type="ECO:0000256" key="9">
    <source>
        <dbReference type="ARBA" id="ARBA00022958"/>
    </source>
</evidence>
<feature type="compositionally biased region" description="Polar residues" evidence="18">
    <location>
        <begin position="105"/>
        <end position="115"/>
    </location>
</feature>
<evidence type="ECO:0000313" key="24">
    <source>
        <dbReference type="Proteomes" id="UP000494163"/>
    </source>
</evidence>
<dbReference type="InterPro" id="IPR018491">
    <property type="entry name" value="SLC12_C"/>
</dbReference>
<keyword evidence="24" id="KW-1185">Reference proteome</keyword>
<dbReference type="OrthoDB" id="2020542at2759"/>
<feature type="transmembrane region" description="Helical" evidence="19">
    <location>
        <begin position="327"/>
        <end position="348"/>
    </location>
</feature>
<feature type="compositionally biased region" description="Basic and acidic residues" evidence="18">
    <location>
        <begin position="29"/>
        <end position="55"/>
    </location>
</feature>
<feature type="transmembrane region" description="Helical" evidence="19">
    <location>
        <begin position="630"/>
        <end position="663"/>
    </location>
</feature>
<feature type="compositionally biased region" description="Low complexity" evidence="18">
    <location>
        <begin position="74"/>
        <end position="87"/>
    </location>
</feature>
<comment type="subcellular location">
    <subcellularLocation>
        <location evidence="1">Cell membrane</location>
        <topology evidence="1">Multi-pass membrane protein</topology>
    </subcellularLocation>
</comment>
<evidence type="ECO:0000259" key="20">
    <source>
        <dbReference type="Pfam" id="PF00324"/>
    </source>
</evidence>
<dbReference type="OMA" id="CTHITKK"/>
<keyword evidence="12" id="KW-0406">Ion transport</keyword>
<dbReference type="InterPro" id="IPR004841">
    <property type="entry name" value="AA-permease/SLC12A_dom"/>
</dbReference>
<dbReference type="InterPro" id="IPR013612">
    <property type="entry name" value="AA_permease_N"/>
</dbReference>
<dbReference type="Proteomes" id="UP000494163">
    <property type="component" value="Chromosome 3L"/>
</dbReference>
<keyword evidence="15" id="KW-0739">Sodium transport</keyword>
<evidence type="ECO:0000256" key="2">
    <source>
        <dbReference type="ARBA" id="ARBA00010593"/>
    </source>
</evidence>
<dbReference type="STRING" id="30019.A0A0M4ELI8"/>
<evidence type="ECO:0000256" key="11">
    <source>
        <dbReference type="ARBA" id="ARBA00023053"/>
    </source>
</evidence>
<evidence type="ECO:0000256" key="3">
    <source>
        <dbReference type="ARBA" id="ARBA00022448"/>
    </source>
</evidence>
<dbReference type="GO" id="GO:0055078">
    <property type="term" value="P:sodium ion homeostasis"/>
    <property type="evidence" value="ECO:0007669"/>
    <property type="project" value="TreeGrafter"/>
</dbReference>
<accession>A0A0M4ELI8</accession>
<feature type="region of interest" description="Disordered" evidence="18">
    <location>
        <begin position="866"/>
        <end position="897"/>
    </location>
</feature>
<comment type="similarity">
    <text evidence="2">Belongs to the SLC12A transporter family.</text>
</comment>
<keyword evidence="10 19" id="KW-1133">Transmembrane helix</keyword>
<dbReference type="GO" id="GO:0055075">
    <property type="term" value="P:potassium ion homeostasis"/>
    <property type="evidence" value="ECO:0007669"/>
    <property type="project" value="TreeGrafter"/>
</dbReference>
<keyword evidence="16" id="KW-0868">Chloride</keyword>
<organism evidence="23 24">
    <name type="scientific">Drosophila busckii</name>
    <name type="common">Fruit fly</name>
    <dbReference type="NCBI Taxonomy" id="30019"/>
    <lineage>
        <taxon>Eukaryota</taxon>
        <taxon>Metazoa</taxon>
        <taxon>Ecdysozoa</taxon>
        <taxon>Arthropoda</taxon>
        <taxon>Hexapoda</taxon>
        <taxon>Insecta</taxon>
        <taxon>Pterygota</taxon>
        <taxon>Neoptera</taxon>
        <taxon>Endopterygota</taxon>
        <taxon>Diptera</taxon>
        <taxon>Brachycera</taxon>
        <taxon>Muscomorpha</taxon>
        <taxon>Ephydroidea</taxon>
        <taxon>Drosophilidae</taxon>
        <taxon>Drosophila</taxon>
    </lineage>
</organism>
<evidence type="ECO:0000256" key="10">
    <source>
        <dbReference type="ARBA" id="ARBA00022989"/>
    </source>
</evidence>
<evidence type="ECO:0000256" key="13">
    <source>
        <dbReference type="ARBA" id="ARBA00023136"/>
    </source>
</evidence>
<keyword evidence="8" id="KW-0769">Symport</keyword>
<evidence type="ECO:0000259" key="22">
    <source>
        <dbReference type="Pfam" id="PF08403"/>
    </source>
</evidence>
<evidence type="ECO:0000313" key="23">
    <source>
        <dbReference type="EMBL" id="ALC44322.1"/>
    </source>
</evidence>
<feature type="transmembrane region" description="Helical" evidence="19">
    <location>
        <begin position="571"/>
        <end position="591"/>
    </location>
</feature>
<feature type="domain" description="Amino acid permease N-terminal" evidence="22">
    <location>
        <begin position="138"/>
        <end position="185"/>
    </location>
</feature>
<feature type="transmembrane region" description="Helical" evidence="19">
    <location>
        <begin position="518"/>
        <end position="538"/>
    </location>
</feature>
<dbReference type="AlphaFoldDB" id="A0A0M4ELI8"/>
<evidence type="ECO:0000256" key="6">
    <source>
        <dbReference type="ARBA" id="ARBA00022553"/>
    </source>
</evidence>
<keyword evidence="7 19" id="KW-0812">Transmembrane</keyword>
<keyword evidence="4" id="KW-1003">Cell membrane</keyword>
<keyword evidence="3" id="KW-0813">Transport</keyword>
<feature type="transmembrane region" description="Helical" evidence="19">
    <location>
        <begin position="449"/>
        <end position="472"/>
    </location>
</feature>
<dbReference type="GO" id="GO:0006884">
    <property type="term" value="P:cell volume homeostasis"/>
    <property type="evidence" value="ECO:0007669"/>
    <property type="project" value="TreeGrafter"/>
</dbReference>
<evidence type="ECO:0000256" key="12">
    <source>
        <dbReference type="ARBA" id="ARBA00023065"/>
    </source>
</evidence>
<dbReference type="InterPro" id="IPR004842">
    <property type="entry name" value="SLC12A_fam"/>
</dbReference>
<evidence type="ECO:0000256" key="18">
    <source>
        <dbReference type="SAM" id="MobiDB-lite"/>
    </source>
</evidence>
<dbReference type="GO" id="GO:1990573">
    <property type="term" value="P:potassium ion import across plasma membrane"/>
    <property type="evidence" value="ECO:0007669"/>
    <property type="project" value="TreeGrafter"/>
</dbReference>
<reference evidence="23 24" key="1">
    <citation type="submission" date="2015-08" db="EMBL/GenBank/DDBJ databases">
        <title>Ancestral chromatin configuration constrains chromatin evolution on differentiating sex chromosomes in Drosophila.</title>
        <authorList>
            <person name="Zhou Q."/>
            <person name="Bachtrog D."/>
        </authorList>
    </citation>
    <scope>NUCLEOTIDE SEQUENCE [LARGE SCALE GENOMIC DNA]</scope>
    <source>
        <tissue evidence="23">Whole larvae</tissue>
    </source>
</reference>